<protein>
    <recommendedName>
        <fullName evidence="1">Regulator of ribonuclease activity B domain-containing protein</fullName>
    </recommendedName>
</protein>
<dbReference type="Pfam" id="PF06877">
    <property type="entry name" value="RraB"/>
    <property type="match status" value="1"/>
</dbReference>
<dbReference type="RefSeq" id="WP_097804465.1">
    <property type="nucleotide sequence ID" value="NZ_FXYH01000005.1"/>
</dbReference>
<sequence length="109" mass="11864">MSHDFKAQKAETTATYAEMQAEHGLPDVADVDYFFVASGEDADWRALADVLTRSDYICEFVEDDGDQPYLVASLTDQAISADGIWVGEEVATRAALNHGFAPDGWGMQG</sequence>
<evidence type="ECO:0000313" key="2">
    <source>
        <dbReference type="EMBL" id="SMX39827.1"/>
    </source>
</evidence>
<keyword evidence="3" id="KW-1185">Reference proteome</keyword>
<evidence type="ECO:0000313" key="3">
    <source>
        <dbReference type="Proteomes" id="UP000220836"/>
    </source>
</evidence>
<dbReference type="OrthoDB" id="7630283at2"/>
<gene>
    <name evidence="2" type="ORF">PEV8663_01895</name>
</gene>
<accession>A0A238KBD7</accession>
<name>A0A238KBD7_9RHOB</name>
<reference evidence="2 3" key="1">
    <citation type="submission" date="2017-05" db="EMBL/GenBank/DDBJ databases">
        <authorList>
            <person name="Song R."/>
            <person name="Chenine A.L."/>
            <person name="Ruprecht R.M."/>
        </authorList>
    </citation>
    <scope>NUCLEOTIDE SEQUENCE [LARGE SCALE GENOMIC DNA]</scope>
    <source>
        <strain evidence="2 3">CECT 8663</strain>
    </source>
</reference>
<dbReference type="EMBL" id="FXYH01000005">
    <property type="protein sequence ID" value="SMX39827.1"/>
    <property type="molecule type" value="Genomic_DNA"/>
</dbReference>
<feature type="domain" description="Regulator of ribonuclease activity B" evidence="1">
    <location>
        <begin position="12"/>
        <end position="106"/>
    </location>
</feature>
<dbReference type="InterPro" id="IPR009671">
    <property type="entry name" value="RraB_dom"/>
</dbReference>
<proteinExistence type="predicted"/>
<evidence type="ECO:0000259" key="1">
    <source>
        <dbReference type="Pfam" id="PF06877"/>
    </source>
</evidence>
<organism evidence="2 3">
    <name type="scientific">Pelagimonas varians</name>
    <dbReference type="NCBI Taxonomy" id="696760"/>
    <lineage>
        <taxon>Bacteria</taxon>
        <taxon>Pseudomonadati</taxon>
        <taxon>Pseudomonadota</taxon>
        <taxon>Alphaproteobacteria</taxon>
        <taxon>Rhodobacterales</taxon>
        <taxon>Roseobacteraceae</taxon>
        <taxon>Pelagimonas</taxon>
    </lineage>
</organism>
<dbReference type="AlphaFoldDB" id="A0A238KBD7"/>
<dbReference type="Proteomes" id="UP000220836">
    <property type="component" value="Unassembled WGS sequence"/>
</dbReference>